<name>A0ACB9PG54_BAUVA</name>
<evidence type="ECO:0000313" key="2">
    <source>
        <dbReference type="Proteomes" id="UP000828941"/>
    </source>
</evidence>
<evidence type="ECO:0000313" key="1">
    <source>
        <dbReference type="EMBL" id="KAI4347406.1"/>
    </source>
</evidence>
<gene>
    <name evidence="1" type="ORF">L6164_008221</name>
</gene>
<comment type="caution">
    <text evidence="1">The sequence shown here is derived from an EMBL/GenBank/DDBJ whole genome shotgun (WGS) entry which is preliminary data.</text>
</comment>
<proteinExistence type="predicted"/>
<protein>
    <submittedName>
        <fullName evidence="1">Uncharacterized protein</fullName>
    </submittedName>
</protein>
<reference evidence="1 2" key="1">
    <citation type="journal article" date="2022" name="DNA Res.">
        <title>Chromosomal-level genome assembly of the orchid tree Bauhinia variegata (Leguminosae; Cercidoideae) supports the allotetraploid origin hypothesis of Bauhinia.</title>
        <authorList>
            <person name="Zhong Y."/>
            <person name="Chen Y."/>
            <person name="Zheng D."/>
            <person name="Pang J."/>
            <person name="Liu Y."/>
            <person name="Luo S."/>
            <person name="Meng S."/>
            <person name="Qian L."/>
            <person name="Wei D."/>
            <person name="Dai S."/>
            <person name="Zhou R."/>
        </authorList>
    </citation>
    <scope>NUCLEOTIDE SEQUENCE [LARGE SCALE GENOMIC DNA]</scope>
    <source>
        <strain evidence="1">BV-YZ2020</strain>
    </source>
</reference>
<organism evidence="1 2">
    <name type="scientific">Bauhinia variegata</name>
    <name type="common">Purple orchid tree</name>
    <name type="synonym">Phanera variegata</name>
    <dbReference type="NCBI Taxonomy" id="167791"/>
    <lineage>
        <taxon>Eukaryota</taxon>
        <taxon>Viridiplantae</taxon>
        <taxon>Streptophyta</taxon>
        <taxon>Embryophyta</taxon>
        <taxon>Tracheophyta</taxon>
        <taxon>Spermatophyta</taxon>
        <taxon>Magnoliopsida</taxon>
        <taxon>eudicotyledons</taxon>
        <taxon>Gunneridae</taxon>
        <taxon>Pentapetalae</taxon>
        <taxon>rosids</taxon>
        <taxon>fabids</taxon>
        <taxon>Fabales</taxon>
        <taxon>Fabaceae</taxon>
        <taxon>Cercidoideae</taxon>
        <taxon>Cercideae</taxon>
        <taxon>Bauhiniinae</taxon>
        <taxon>Bauhinia</taxon>
    </lineage>
</organism>
<dbReference type="Proteomes" id="UP000828941">
    <property type="component" value="Chromosome 4"/>
</dbReference>
<sequence>MQYQPVSPKAPRRSRVAIVKDYAKQQDIVKKGSGKDLELGIKNVEEKQRASWLFPLKLCSRFSVKYVYGPVVPEMKAVGKKGDATVCFHLVTRMTHARTDTRI</sequence>
<keyword evidence="2" id="KW-1185">Reference proteome</keyword>
<accession>A0ACB9PG54</accession>
<dbReference type="EMBL" id="CM039429">
    <property type="protein sequence ID" value="KAI4347406.1"/>
    <property type="molecule type" value="Genomic_DNA"/>
</dbReference>